<keyword evidence="6" id="KW-0410">Iron transport</keyword>
<evidence type="ECO:0000256" key="8">
    <source>
        <dbReference type="ARBA" id="ARBA00023002"/>
    </source>
</evidence>
<dbReference type="Pfam" id="PF01491">
    <property type="entry name" value="Frataxin_Cyay"/>
    <property type="match status" value="1"/>
</dbReference>
<dbReference type="EC" id="1.16.3.1" evidence="3"/>
<comment type="subcellular location">
    <subcellularLocation>
        <location evidence="1">Mitochondrion</location>
    </subcellularLocation>
</comment>
<keyword evidence="14" id="KW-1185">Reference proteome</keyword>
<evidence type="ECO:0000256" key="2">
    <source>
        <dbReference type="ARBA" id="ARBA00008183"/>
    </source>
</evidence>
<dbReference type="Proteomes" id="UP000566819">
    <property type="component" value="Unassembled WGS sequence"/>
</dbReference>
<dbReference type="OrthoDB" id="1897642at2759"/>
<evidence type="ECO:0000256" key="6">
    <source>
        <dbReference type="ARBA" id="ARBA00022496"/>
    </source>
</evidence>
<keyword evidence="5" id="KW-0813">Transport</keyword>
<evidence type="ECO:0000256" key="7">
    <source>
        <dbReference type="ARBA" id="ARBA00022946"/>
    </source>
</evidence>
<evidence type="ECO:0000313" key="14">
    <source>
        <dbReference type="Proteomes" id="UP000566819"/>
    </source>
</evidence>
<dbReference type="GO" id="GO:0004322">
    <property type="term" value="F:ferroxidase activity"/>
    <property type="evidence" value="ECO:0007669"/>
    <property type="project" value="UniProtKB-EC"/>
</dbReference>
<comment type="similarity">
    <text evidence="2">Belongs to the frataxin family.</text>
</comment>
<keyword evidence="4" id="KW-0409">Iron storage</keyword>
<dbReference type="PRINTS" id="PR00904">
    <property type="entry name" value="FRATAXIN"/>
</dbReference>
<comment type="catalytic activity">
    <reaction evidence="12">
        <text>4 Fe(2+) + O2 + 4 H(+) = 4 Fe(3+) + 2 H2O</text>
        <dbReference type="Rhea" id="RHEA:11148"/>
        <dbReference type="ChEBI" id="CHEBI:15377"/>
        <dbReference type="ChEBI" id="CHEBI:15378"/>
        <dbReference type="ChEBI" id="CHEBI:15379"/>
        <dbReference type="ChEBI" id="CHEBI:29033"/>
        <dbReference type="ChEBI" id="CHEBI:29034"/>
        <dbReference type="EC" id="1.16.3.1"/>
    </reaction>
</comment>
<proteinExistence type="inferred from homology"/>
<dbReference type="SUPFAM" id="SSF55387">
    <property type="entry name" value="Frataxin/Nqo15-like"/>
    <property type="match status" value="1"/>
</dbReference>
<dbReference type="SMART" id="SM01219">
    <property type="entry name" value="Frataxin_Cyay"/>
    <property type="match status" value="1"/>
</dbReference>
<dbReference type="PROSITE" id="PS50810">
    <property type="entry name" value="FRATAXIN_2"/>
    <property type="match status" value="1"/>
</dbReference>
<dbReference type="InterPro" id="IPR036524">
    <property type="entry name" value="Frataxin/CyaY_sf"/>
</dbReference>
<dbReference type="GO" id="GO:0008199">
    <property type="term" value="F:ferric iron binding"/>
    <property type="evidence" value="ECO:0007669"/>
    <property type="project" value="InterPro"/>
</dbReference>
<reference evidence="13 14" key="1">
    <citation type="submission" date="2020-03" db="EMBL/GenBank/DDBJ databases">
        <title>Draft Genome Sequence of Cudoniella acicularis.</title>
        <authorList>
            <person name="Buettner E."/>
            <person name="Kellner H."/>
        </authorList>
    </citation>
    <scope>NUCLEOTIDE SEQUENCE [LARGE SCALE GENOMIC DNA]</scope>
    <source>
        <strain evidence="13 14">DSM 108380</strain>
    </source>
</reference>
<comment type="caution">
    <text evidence="13">The sequence shown here is derived from an EMBL/GenBank/DDBJ whole genome shotgun (WGS) entry which is preliminary data.</text>
</comment>
<dbReference type="GO" id="GO:0005739">
    <property type="term" value="C:mitochondrion"/>
    <property type="evidence" value="ECO:0007669"/>
    <property type="project" value="UniProtKB-SubCell"/>
</dbReference>
<evidence type="ECO:0000256" key="3">
    <source>
        <dbReference type="ARBA" id="ARBA00013107"/>
    </source>
</evidence>
<dbReference type="InterPro" id="IPR020895">
    <property type="entry name" value="Frataxin_CS"/>
</dbReference>
<evidence type="ECO:0000256" key="10">
    <source>
        <dbReference type="ARBA" id="ARBA00023065"/>
    </source>
</evidence>
<name>A0A8H4W867_9HELO</name>
<sequence length="174" mass="19076">MVRAAAITKLAGRATRQVRSCTAFRSSISIRGSLIHQYGIPSANSSLRAARYKRPVTSPLAGPTRKVYHQRPKIQPRKNPSRIAGVLTVVIPATDGTYVINKQPPNRQIWLSSPISGPKRYDFVMTSEGQDAKEGTGSGQWVYLRDGSTLNDLLQTEMGVDMSDPYSPVPHLGE</sequence>
<keyword evidence="9" id="KW-0408">Iron</keyword>
<dbReference type="PANTHER" id="PTHR16821:SF2">
    <property type="entry name" value="FRATAXIN, MITOCHONDRIAL"/>
    <property type="match status" value="1"/>
</dbReference>
<organism evidence="13 14">
    <name type="scientific">Cudoniella acicularis</name>
    <dbReference type="NCBI Taxonomy" id="354080"/>
    <lineage>
        <taxon>Eukaryota</taxon>
        <taxon>Fungi</taxon>
        <taxon>Dikarya</taxon>
        <taxon>Ascomycota</taxon>
        <taxon>Pezizomycotina</taxon>
        <taxon>Leotiomycetes</taxon>
        <taxon>Helotiales</taxon>
        <taxon>Tricladiaceae</taxon>
        <taxon>Cudoniella</taxon>
    </lineage>
</organism>
<dbReference type="GO" id="GO:0006826">
    <property type="term" value="P:iron ion transport"/>
    <property type="evidence" value="ECO:0007669"/>
    <property type="project" value="UniProtKB-KW"/>
</dbReference>
<dbReference type="GO" id="GO:0006879">
    <property type="term" value="P:intracellular iron ion homeostasis"/>
    <property type="evidence" value="ECO:0007669"/>
    <property type="project" value="UniProtKB-KW"/>
</dbReference>
<dbReference type="InterPro" id="IPR002908">
    <property type="entry name" value="Frataxin/CyaY"/>
</dbReference>
<dbReference type="GO" id="GO:0016226">
    <property type="term" value="P:iron-sulfur cluster assembly"/>
    <property type="evidence" value="ECO:0007669"/>
    <property type="project" value="InterPro"/>
</dbReference>
<dbReference type="PROSITE" id="PS01344">
    <property type="entry name" value="FRATAXIN_1"/>
    <property type="match status" value="1"/>
</dbReference>
<keyword evidence="11" id="KW-0496">Mitochondrion</keyword>
<dbReference type="InterPro" id="IPR017789">
    <property type="entry name" value="Frataxin"/>
</dbReference>
<evidence type="ECO:0000256" key="5">
    <source>
        <dbReference type="ARBA" id="ARBA00022448"/>
    </source>
</evidence>
<dbReference type="GO" id="GO:0051537">
    <property type="term" value="F:2 iron, 2 sulfur cluster binding"/>
    <property type="evidence" value="ECO:0007669"/>
    <property type="project" value="TreeGrafter"/>
</dbReference>
<dbReference type="PANTHER" id="PTHR16821">
    <property type="entry name" value="FRATAXIN"/>
    <property type="match status" value="1"/>
</dbReference>
<evidence type="ECO:0000313" key="13">
    <source>
        <dbReference type="EMBL" id="KAF4637497.1"/>
    </source>
</evidence>
<keyword evidence="7" id="KW-0809">Transit peptide</keyword>
<evidence type="ECO:0000256" key="1">
    <source>
        <dbReference type="ARBA" id="ARBA00004173"/>
    </source>
</evidence>
<dbReference type="GO" id="GO:0034986">
    <property type="term" value="F:iron chaperone activity"/>
    <property type="evidence" value="ECO:0007669"/>
    <property type="project" value="TreeGrafter"/>
</dbReference>
<dbReference type="AlphaFoldDB" id="A0A8H4W867"/>
<evidence type="ECO:0000256" key="11">
    <source>
        <dbReference type="ARBA" id="ARBA00023128"/>
    </source>
</evidence>
<gene>
    <name evidence="13" type="ORF">G7Y89_g589</name>
</gene>
<evidence type="ECO:0000256" key="9">
    <source>
        <dbReference type="ARBA" id="ARBA00023004"/>
    </source>
</evidence>
<dbReference type="NCBIfam" id="TIGR03422">
    <property type="entry name" value="mito_frataxin"/>
    <property type="match status" value="1"/>
</dbReference>
<keyword evidence="10" id="KW-0406">Ion transport</keyword>
<dbReference type="EMBL" id="JAAMPI010000021">
    <property type="protein sequence ID" value="KAF4637497.1"/>
    <property type="molecule type" value="Genomic_DNA"/>
</dbReference>
<evidence type="ECO:0000256" key="4">
    <source>
        <dbReference type="ARBA" id="ARBA00022434"/>
    </source>
</evidence>
<dbReference type="GO" id="GO:0008198">
    <property type="term" value="F:ferrous iron binding"/>
    <property type="evidence" value="ECO:0007669"/>
    <property type="project" value="TreeGrafter"/>
</dbReference>
<keyword evidence="8" id="KW-0560">Oxidoreductase</keyword>
<dbReference type="Gene3D" id="3.30.920.10">
    <property type="entry name" value="Frataxin/CyaY"/>
    <property type="match status" value="1"/>
</dbReference>
<accession>A0A8H4W867</accession>
<evidence type="ECO:0000256" key="12">
    <source>
        <dbReference type="ARBA" id="ARBA00047990"/>
    </source>
</evidence>
<protein>
    <recommendedName>
        <fullName evidence="3">ferroxidase</fullName>
        <ecNumber evidence="3">1.16.3.1</ecNumber>
    </recommendedName>
</protein>